<feature type="domain" description="FAD/NAD(P)-binding" evidence="5">
    <location>
        <begin position="8"/>
        <end position="306"/>
    </location>
</feature>
<dbReference type="InterPro" id="IPR050446">
    <property type="entry name" value="FAD-oxidoreductase/Apoptosis"/>
</dbReference>
<dbReference type="Pfam" id="PF14759">
    <property type="entry name" value="Reductase_C"/>
    <property type="match status" value="1"/>
</dbReference>
<dbReference type="InterPro" id="IPR016156">
    <property type="entry name" value="FAD/NAD-linked_Rdtase_dimer_sf"/>
</dbReference>
<name>A0ABT1NN31_9MICC</name>
<dbReference type="PANTHER" id="PTHR43557:SF2">
    <property type="entry name" value="RIESKE DOMAIN-CONTAINING PROTEIN-RELATED"/>
    <property type="match status" value="1"/>
</dbReference>
<evidence type="ECO:0000259" key="5">
    <source>
        <dbReference type="Pfam" id="PF07992"/>
    </source>
</evidence>
<evidence type="ECO:0000256" key="4">
    <source>
        <dbReference type="ARBA" id="ARBA00023002"/>
    </source>
</evidence>
<evidence type="ECO:0000256" key="2">
    <source>
        <dbReference type="ARBA" id="ARBA00022630"/>
    </source>
</evidence>
<keyword evidence="3" id="KW-0274">FAD</keyword>
<dbReference type="InterPro" id="IPR028202">
    <property type="entry name" value="Reductase_C"/>
</dbReference>
<proteinExistence type="predicted"/>
<dbReference type="Gene3D" id="3.50.50.60">
    <property type="entry name" value="FAD/NAD(P)-binding domain"/>
    <property type="match status" value="2"/>
</dbReference>
<dbReference type="SUPFAM" id="SSF55424">
    <property type="entry name" value="FAD/NAD-linked reductases, dimerisation (C-terminal) domain"/>
    <property type="match status" value="1"/>
</dbReference>
<accession>A0ABT1NN31</accession>
<gene>
    <name evidence="7" type="ORF">NNX28_03335</name>
</gene>
<dbReference type="PRINTS" id="PR00411">
    <property type="entry name" value="PNDRDTASEI"/>
</dbReference>
<keyword evidence="2" id="KW-0285">Flavoprotein</keyword>
<reference evidence="7 8" key="1">
    <citation type="submission" date="2022-07" db="EMBL/GenBank/DDBJ databases">
        <title>Novel species in genus Arthrobacter.</title>
        <authorList>
            <person name="Liu Y."/>
        </authorList>
    </citation>
    <scope>NUCLEOTIDE SEQUENCE [LARGE SCALE GENOMIC DNA]</scope>
    <source>
        <strain evidence="8">zg-Y859</strain>
    </source>
</reference>
<dbReference type="SUPFAM" id="SSF51905">
    <property type="entry name" value="FAD/NAD(P)-binding domain"/>
    <property type="match status" value="2"/>
</dbReference>
<evidence type="ECO:0000256" key="1">
    <source>
        <dbReference type="ARBA" id="ARBA00001974"/>
    </source>
</evidence>
<protein>
    <submittedName>
        <fullName evidence="7">FAD-dependent oxidoreductase</fullName>
    </submittedName>
</protein>
<dbReference type="InterPro" id="IPR023753">
    <property type="entry name" value="FAD/NAD-binding_dom"/>
</dbReference>
<dbReference type="Pfam" id="PF07992">
    <property type="entry name" value="Pyr_redox_2"/>
    <property type="match status" value="1"/>
</dbReference>
<dbReference type="PANTHER" id="PTHR43557">
    <property type="entry name" value="APOPTOSIS-INDUCING FACTOR 1"/>
    <property type="match status" value="1"/>
</dbReference>
<dbReference type="InterPro" id="IPR036188">
    <property type="entry name" value="FAD/NAD-bd_sf"/>
</dbReference>
<dbReference type="Proteomes" id="UP001206924">
    <property type="component" value="Unassembled WGS sequence"/>
</dbReference>
<dbReference type="Gene3D" id="3.30.390.30">
    <property type="match status" value="1"/>
</dbReference>
<dbReference type="EMBL" id="JANFLP010000001">
    <property type="protein sequence ID" value="MCQ1948962.1"/>
    <property type="molecule type" value="Genomic_DNA"/>
</dbReference>
<comment type="cofactor">
    <cofactor evidence="1">
        <name>FAD</name>
        <dbReference type="ChEBI" id="CHEBI:57692"/>
    </cofactor>
</comment>
<comment type="caution">
    <text evidence="7">The sequence shown here is derived from an EMBL/GenBank/DDBJ whole genome shotgun (WGS) entry which is preliminary data.</text>
</comment>
<organism evidence="7 8">
    <name type="scientific">Arthrobacter jinronghuae</name>
    <dbReference type="NCBI Taxonomy" id="2964609"/>
    <lineage>
        <taxon>Bacteria</taxon>
        <taxon>Bacillati</taxon>
        <taxon>Actinomycetota</taxon>
        <taxon>Actinomycetes</taxon>
        <taxon>Micrococcales</taxon>
        <taxon>Micrococcaceae</taxon>
        <taxon>Arthrobacter</taxon>
    </lineage>
</organism>
<evidence type="ECO:0000259" key="6">
    <source>
        <dbReference type="Pfam" id="PF14759"/>
    </source>
</evidence>
<dbReference type="PRINTS" id="PR00368">
    <property type="entry name" value="FADPNR"/>
</dbReference>
<dbReference type="RefSeq" id="WP_255864851.1">
    <property type="nucleotide sequence ID" value="NZ_CP104263.1"/>
</dbReference>
<evidence type="ECO:0000256" key="3">
    <source>
        <dbReference type="ARBA" id="ARBA00022827"/>
    </source>
</evidence>
<keyword evidence="4" id="KW-0560">Oxidoreductase</keyword>
<evidence type="ECO:0000313" key="8">
    <source>
        <dbReference type="Proteomes" id="UP001206924"/>
    </source>
</evidence>
<feature type="domain" description="Reductase C-terminal" evidence="6">
    <location>
        <begin position="325"/>
        <end position="409"/>
    </location>
</feature>
<keyword evidence="8" id="KW-1185">Reference proteome</keyword>
<sequence length="413" mass="41841">MVLAAPASIAVVGGGVAGFSAVRELRRRGYAGALTLVDPAGLPYDRPPLSKAFLAGSLDRLRLQLAPEQWYEDNGITVLADTVDKLDAGNGTEAPVLALASGRDLAADVVLLATGARARRLPLPGMDLPGVFTLRSADDALALQGHLASGAHLVILGAGLVGAEVAGTARGLGAGVTLVDPAELPFAQAVGPAMAGYLQSLHAAHGTEYGRGAAAGITSDGNVLRVELADGSRLSGTAVLVAAGSEPETALAEAAGLAVDAGLLVDASGRTSHPRIFAAGDSSRRLGPDGAPGRRFEHWDAARRTGEAAAAGMLGAEPPAGTADWFWSDRYGVHLEVAGSMAVPGQTVLRGEPGSGFMVFRLDLNGALAGAAAVDGGTAVRAARKLIESGRILDPVLLQDPAVDLRRLARAKP</sequence>
<evidence type="ECO:0000313" key="7">
    <source>
        <dbReference type="EMBL" id="MCQ1948962.1"/>
    </source>
</evidence>